<feature type="domain" description="Putative T7SS secretion signal" evidence="2">
    <location>
        <begin position="29"/>
        <end position="213"/>
    </location>
</feature>
<proteinExistence type="predicted"/>
<protein>
    <recommendedName>
        <fullName evidence="2">Putative T7SS secretion signal domain-containing protein</fullName>
    </recommendedName>
</protein>
<accession>A0A5N6ANC7</accession>
<dbReference type="Proteomes" id="UP000314251">
    <property type="component" value="Unassembled WGS sequence"/>
</dbReference>
<dbReference type="OrthoDB" id="3831541at2"/>
<comment type="caution">
    <text evidence="3">The sequence shown here is derived from an EMBL/GenBank/DDBJ whole genome shotgun (WGS) entry which is preliminary data.</text>
</comment>
<evidence type="ECO:0000313" key="4">
    <source>
        <dbReference type="Proteomes" id="UP000314251"/>
    </source>
</evidence>
<feature type="compositionally biased region" description="Basic and acidic residues" evidence="1">
    <location>
        <begin position="137"/>
        <end position="148"/>
    </location>
</feature>
<dbReference type="RefSeq" id="WP_139666013.1">
    <property type="nucleotide sequence ID" value="NZ_VDLY02000002.1"/>
</dbReference>
<name>A0A5N6ANC7_9ACTN</name>
<reference evidence="3" key="1">
    <citation type="submission" date="2019-10" db="EMBL/GenBank/DDBJ databases">
        <title>Nonomuraea sp. nov., isolated from Phyllanthus amarus.</title>
        <authorList>
            <person name="Klykleung N."/>
            <person name="Tanasupawat S."/>
        </authorList>
    </citation>
    <scope>NUCLEOTIDE SEQUENCE [LARGE SCALE GENOMIC DNA]</scope>
    <source>
        <strain evidence="3">3MP-10</strain>
    </source>
</reference>
<dbReference type="AlphaFoldDB" id="A0A5N6ANC7"/>
<sequence>MTFWPSTPVEPDAEQAGQYPALGFVPCPGRQSAIDHVAEQVRSTTTALGDIVALLRGAGQGQWRGQSAEAFRERFDDDFKPKVEQVHESFLLAAQALEEWAEFVPGQQRVARSLEGQAQEIQTSLDALPPAPGWDELLGREDDQRDGGDAENQEEAERAARERMRLLEQHQQLQEQLAEVRQQAEWLRDYFIEQGDAIADRIARAMAMAPNEPGFFSRLGSALVDAATDIVEAVGEIATAVGEWIVEHAAMIAAIGDVLSFVSTVVGLAALVAGPAAPVLIGVSAGLAAGALVAHGTARLAGHDVPLRSFGQDLLGAIPVIGAFGRTGAAIARTQGANTLNNVGTLDSVIGLVEDPSVFESFVPTNPRQWLQAFSGGHLLVGFENAWQSGAQEG</sequence>
<evidence type="ECO:0000313" key="3">
    <source>
        <dbReference type="EMBL" id="KAB8169715.1"/>
    </source>
</evidence>
<evidence type="ECO:0000256" key="1">
    <source>
        <dbReference type="SAM" id="MobiDB-lite"/>
    </source>
</evidence>
<organism evidence="3 4">
    <name type="scientific">Streptomyces mimosae</name>
    <dbReference type="NCBI Taxonomy" id="2586635"/>
    <lineage>
        <taxon>Bacteria</taxon>
        <taxon>Bacillati</taxon>
        <taxon>Actinomycetota</taxon>
        <taxon>Actinomycetes</taxon>
        <taxon>Kitasatosporales</taxon>
        <taxon>Streptomycetaceae</taxon>
        <taxon>Streptomyces</taxon>
    </lineage>
</organism>
<evidence type="ECO:0000259" key="2">
    <source>
        <dbReference type="Pfam" id="PF21725"/>
    </source>
</evidence>
<feature type="region of interest" description="Disordered" evidence="1">
    <location>
        <begin position="124"/>
        <end position="159"/>
    </location>
</feature>
<keyword evidence="4" id="KW-1185">Reference proteome</keyword>
<dbReference type="EMBL" id="VDLY02000002">
    <property type="protein sequence ID" value="KAB8169715.1"/>
    <property type="molecule type" value="Genomic_DNA"/>
</dbReference>
<gene>
    <name evidence="3" type="ORF">FH607_002990</name>
</gene>
<dbReference type="InterPro" id="IPR049082">
    <property type="entry name" value="T7SS_signal"/>
</dbReference>
<dbReference type="Gene3D" id="1.10.287.1060">
    <property type="entry name" value="ESAT-6-like"/>
    <property type="match status" value="1"/>
</dbReference>
<dbReference type="Pfam" id="PF21725">
    <property type="entry name" value="T7SS_signal"/>
    <property type="match status" value="1"/>
</dbReference>